<proteinExistence type="inferred from homology"/>
<accession>A7TNX6</accession>
<dbReference type="InterPro" id="IPR014743">
    <property type="entry name" value="Cl-channel_core"/>
</dbReference>
<keyword evidence="2 9" id="KW-0813">Transport</keyword>
<dbReference type="GO" id="GO:0005797">
    <property type="term" value="C:Golgi medial cisterna"/>
    <property type="evidence" value="ECO:0007669"/>
    <property type="project" value="EnsemblFungi"/>
</dbReference>
<dbReference type="Gene3D" id="1.10.3080.10">
    <property type="entry name" value="Clc chloride channel"/>
    <property type="match status" value="1"/>
</dbReference>
<evidence type="ECO:0000256" key="8">
    <source>
        <dbReference type="PROSITE-ProRule" id="PRU00703"/>
    </source>
</evidence>
<evidence type="ECO:0000256" key="6">
    <source>
        <dbReference type="ARBA" id="ARBA00023136"/>
    </source>
</evidence>
<evidence type="ECO:0000256" key="2">
    <source>
        <dbReference type="ARBA" id="ARBA00022448"/>
    </source>
</evidence>
<dbReference type="GO" id="GO:0005769">
    <property type="term" value="C:early endosome"/>
    <property type="evidence" value="ECO:0007669"/>
    <property type="project" value="TreeGrafter"/>
</dbReference>
<evidence type="ECO:0000256" key="4">
    <source>
        <dbReference type="ARBA" id="ARBA00022989"/>
    </source>
</evidence>
<dbReference type="GO" id="GO:0005247">
    <property type="term" value="F:voltage-gated chloride channel activity"/>
    <property type="evidence" value="ECO:0007669"/>
    <property type="project" value="EnsemblFungi"/>
</dbReference>
<comment type="similarity">
    <text evidence="9">Belongs to the chloride channel (TC 2.A.49) family.</text>
</comment>
<dbReference type="GO" id="GO:0005783">
    <property type="term" value="C:endoplasmic reticulum"/>
    <property type="evidence" value="ECO:0007669"/>
    <property type="project" value="EnsemblFungi"/>
</dbReference>
<feature type="transmembrane region" description="Helical" evidence="9">
    <location>
        <begin position="507"/>
        <end position="529"/>
    </location>
</feature>
<dbReference type="Pfam" id="PF00571">
    <property type="entry name" value="CBS"/>
    <property type="match status" value="1"/>
</dbReference>
<name>A7TNX6_VANPO</name>
<dbReference type="AlphaFoldDB" id="A7TNX6"/>
<feature type="transmembrane region" description="Helical" evidence="9">
    <location>
        <begin position="382"/>
        <end position="402"/>
    </location>
</feature>
<protein>
    <recommendedName>
        <fullName evidence="9">Chloride channel protein</fullName>
    </recommendedName>
</protein>
<evidence type="ECO:0000256" key="1">
    <source>
        <dbReference type="ARBA" id="ARBA00004141"/>
    </source>
</evidence>
<keyword evidence="6 9" id="KW-0472">Membrane</keyword>
<dbReference type="GO" id="GO:0006879">
    <property type="term" value="P:intracellular iron ion homeostasis"/>
    <property type="evidence" value="ECO:0007669"/>
    <property type="project" value="EnsemblFungi"/>
</dbReference>
<evidence type="ECO:0000259" key="10">
    <source>
        <dbReference type="PROSITE" id="PS51371"/>
    </source>
</evidence>
<sequence>MSQYRELELDSRDDTPSMVTLDRDQVIPETAKFDQFVTIDWITEENTPLLSIPNERDVLNDGFKKYRQLLWERSRTVVTLTVIAVTIGCIAGFLQIFTETLVNWKTGHCARNWLLNKSFCCSVIETSPNNSKRLYDFKLTKRDELDCLDEGLWINWSGYITPFPIFLILSVSFSLISTLLVKYVAPMATGSGITEIKVWVTGFKYKDEFLNAITLFVKSIALPLAISSGLSIGKEGPSVHYAACVGYTVANWLLRDVLTFSQQSEYLIAASGAGVAVAFGAPIGGVLFGLEEIAASSEFNASTLWKSYYVALVAVATLKWINPFRNGMIVLFNVTYDKYWTKGEIPVFIFLGIFGGLYGKYISKWNIYYVHLRRKYLTKWPVQEVIILTIFTAFISYFNEFLKLDMTESMGILFHECAKGDDISAFGHRLCQLDKTSNVGSFIQIISSLLFATIVRSLLVVISYGASVPAGIFVPSMAVGATFGRAISLFVERFISGPGVITPGTYAFLGAAATLSGITNLTITVVVIMFELTGAFIYIIPTMMVVAITRLVLNHEGIKGGIADQMVFVNGFPYLEYEKEDLFMKEFSAGSIMTTNLKFLYETMNLAELKDFLYSGDGLKLKGFPVINESDRLEPTKRCVGYVLKKHILARLLSPEMDFSNPEMITVSLMSSSKASQIMLEGDDILDFSDIVNSSPIFIKKNVPATLLFRMFKQLGCKTILVEESGVLEGLITRKDLLRFQRIKHREVFGPINQSNKFFDDIVRPSIQTVIKTLST</sequence>
<comment type="subcellular location">
    <subcellularLocation>
        <location evidence="1 9">Membrane</location>
        <topology evidence="1 9">Multi-pass membrane protein</topology>
    </subcellularLocation>
</comment>
<dbReference type="Proteomes" id="UP000000267">
    <property type="component" value="Unassembled WGS sequence"/>
</dbReference>
<dbReference type="eggNOG" id="KOG0475">
    <property type="taxonomic scope" value="Eukaryota"/>
</dbReference>
<evidence type="ECO:0000313" key="11">
    <source>
        <dbReference type="EMBL" id="EDO16059.1"/>
    </source>
</evidence>
<feature type="transmembrane region" description="Helical" evidence="9">
    <location>
        <begin position="308"/>
        <end position="324"/>
    </location>
</feature>
<dbReference type="InterPro" id="IPR001807">
    <property type="entry name" value="ClC"/>
</dbReference>
<dbReference type="InterPro" id="IPR046342">
    <property type="entry name" value="CBS_dom_sf"/>
</dbReference>
<dbReference type="OrthoDB" id="44789at2759"/>
<dbReference type="GO" id="GO:0034756">
    <property type="term" value="P:regulation of iron ion transport"/>
    <property type="evidence" value="ECO:0007669"/>
    <property type="project" value="EnsemblFungi"/>
</dbReference>
<keyword evidence="8" id="KW-0129">CBS domain</keyword>
<feature type="transmembrane region" description="Helical" evidence="9">
    <location>
        <begin position="472"/>
        <end position="495"/>
    </location>
</feature>
<reference evidence="11 12" key="1">
    <citation type="journal article" date="2007" name="Proc. Natl. Acad. Sci. U.S.A.">
        <title>Independent sorting-out of thousands of duplicated gene pairs in two yeast species descended from a whole-genome duplication.</title>
        <authorList>
            <person name="Scannell D.R."/>
            <person name="Frank A.C."/>
            <person name="Conant G.C."/>
            <person name="Byrne K.P."/>
            <person name="Woolfit M."/>
            <person name="Wolfe K.H."/>
        </authorList>
    </citation>
    <scope>NUCLEOTIDE SEQUENCE [LARGE SCALE GENOMIC DNA]</scope>
    <source>
        <strain evidence="12">ATCC 22028 / DSM 70294 / BCRC 21397 / CBS 2163 / NBRC 10782 / NRRL Y-8283 / UCD 57-17</strain>
    </source>
</reference>
<keyword evidence="5 9" id="KW-0406">Ion transport</keyword>
<dbReference type="KEGG" id="vpo:Kpol_1067p32"/>
<dbReference type="SUPFAM" id="SSF81340">
    <property type="entry name" value="Clc chloride channel"/>
    <property type="match status" value="1"/>
</dbReference>
<feature type="transmembrane region" description="Helical" evidence="9">
    <location>
        <begin position="345"/>
        <end position="362"/>
    </location>
</feature>
<dbReference type="PhylomeDB" id="A7TNX6"/>
<dbReference type="PRINTS" id="PR00762">
    <property type="entry name" value="CLCHANNEL"/>
</dbReference>
<dbReference type="InterPro" id="IPR000644">
    <property type="entry name" value="CBS_dom"/>
</dbReference>
<feature type="transmembrane region" description="Helical" evidence="9">
    <location>
        <begin position="159"/>
        <end position="181"/>
    </location>
</feature>
<organism evidence="12">
    <name type="scientific">Vanderwaltozyma polyspora (strain ATCC 22028 / DSM 70294 / BCRC 21397 / CBS 2163 / NBRC 10782 / NRRL Y-8283 / UCD 57-17)</name>
    <name type="common">Kluyveromyces polysporus</name>
    <dbReference type="NCBI Taxonomy" id="436907"/>
    <lineage>
        <taxon>Eukaryota</taxon>
        <taxon>Fungi</taxon>
        <taxon>Dikarya</taxon>
        <taxon>Ascomycota</taxon>
        <taxon>Saccharomycotina</taxon>
        <taxon>Saccharomycetes</taxon>
        <taxon>Saccharomycetales</taxon>
        <taxon>Saccharomycetaceae</taxon>
        <taxon>Vanderwaltozyma</taxon>
    </lineage>
</organism>
<dbReference type="OMA" id="MFLKINM"/>
<dbReference type="FunCoup" id="A7TNX6">
    <property type="interactions" value="346"/>
</dbReference>
<dbReference type="CDD" id="cd03684">
    <property type="entry name" value="ClC_3_like"/>
    <property type="match status" value="1"/>
</dbReference>
<feature type="transmembrane region" description="Helical" evidence="9">
    <location>
        <begin position="266"/>
        <end position="288"/>
    </location>
</feature>
<keyword evidence="7 9" id="KW-0868">Chloride</keyword>
<dbReference type="GeneID" id="5544186"/>
<dbReference type="GO" id="GO:0005886">
    <property type="term" value="C:plasma membrane"/>
    <property type="evidence" value="ECO:0007669"/>
    <property type="project" value="EnsemblFungi"/>
</dbReference>
<dbReference type="HOGENOM" id="CLU_003181_2_2_1"/>
<keyword evidence="12" id="KW-1185">Reference proteome</keyword>
<evidence type="ECO:0000256" key="5">
    <source>
        <dbReference type="ARBA" id="ARBA00023065"/>
    </source>
</evidence>
<feature type="domain" description="CBS" evidence="10">
    <location>
        <begin position="593"/>
        <end position="659"/>
    </location>
</feature>
<dbReference type="PANTHER" id="PTHR45711">
    <property type="entry name" value="CHLORIDE CHANNEL PROTEIN"/>
    <property type="match status" value="1"/>
</dbReference>
<dbReference type="SUPFAM" id="SSF54631">
    <property type="entry name" value="CBS-domain pair"/>
    <property type="match status" value="1"/>
</dbReference>
<evidence type="ECO:0000256" key="9">
    <source>
        <dbReference type="RuleBase" id="RU361221"/>
    </source>
</evidence>
<keyword evidence="4 9" id="KW-1133">Transmembrane helix</keyword>
<gene>
    <name evidence="11" type="ORF">Kpol_1067p32</name>
</gene>
<dbReference type="RefSeq" id="XP_001643917.1">
    <property type="nucleotide sequence ID" value="XM_001643867.1"/>
</dbReference>
<feature type="transmembrane region" description="Helical" evidence="9">
    <location>
        <begin position="209"/>
        <end position="232"/>
    </location>
</feature>
<dbReference type="STRING" id="436907.A7TNX6"/>
<dbReference type="PANTHER" id="PTHR45711:SF9">
    <property type="entry name" value="ANION_PROTON EXCHANGE TRANSPORTER GEF1"/>
    <property type="match status" value="1"/>
</dbReference>
<keyword evidence="3 9" id="KW-0812">Transmembrane</keyword>
<dbReference type="PROSITE" id="PS51371">
    <property type="entry name" value="CBS"/>
    <property type="match status" value="1"/>
</dbReference>
<evidence type="ECO:0000256" key="7">
    <source>
        <dbReference type="ARBA" id="ARBA00023214"/>
    </source>
</evidence>
<dbReference type="InParanoid" id="A7TNX6"/>
<feature type="transmembrane region" description="Helical" evidence="9">
    <location>
        <begin position="442"/>
        <end position="466"/>
    </location>
</feature>
<feature type="transmembrane region" description="Helical" evidence="9">
    <location>
        <begin position="77"/>
        <end position="97"/>
    </location>
</feature>
<evidence type="ECO:0000256" key="3">
    <source>
        <dbReference type="ARBA" id="ARBA00022692"/>
    </source>
</evidence>
<dbReference type="Pfam" id="PF00654">
    <property type="entry name" value="Voltage_CLC"/>
    <property type="match status" value="1"/>
</dbReference>
<feature type="transmembrane region" description="Helical" evidence="9">
    <location>
        <begin position="535"/>
        <end position="553"/>
    </location>
</feature>
<dbReference type="GO" id="GO:0006878">
    <property type="term" value="P:intracellular copper ion homeostasis"/>
    <property type="evidence" value="ECO:0007669"/>
    <property type="project" value="EnsemblFungi"/>
</dbReference>
<evidence type="ECO:0000313" key="12">
    <source>
        <dbReference type="Proteomes" id="UP000000267"/>
    </source>
</evidence>
<dbReference type="EMBL" id="DS480435">
    <property type="protein sequence ID" value="EDO16059.1"/>
    <property type="molecule type" value="Genomic_DNA"/>
</dbReference>
<dbReference type="GO" id="GO:0000324">
    <property type="term" value="C:fungal-type vacuole"/>
    <property type="evidence" value="ECO:0007669"/>
    <property type="project" value="EnsemblFungi"/>
</dbReference>
<dbReference type="Gene3D" id="3.10.580.10">
    <property type="entry name" value="CBS-domain"/>
    <property type="match status" value="1"/>
</dbReference>